<evidence type="ECO:0000313" key="5">
    <source>
        <dbReference type="EMBL" id="TMS33891.1"/>
    </source>
</evidence>
<gene>
    <name evidence="5" type="ORF">L596_001580</name>
</gene>
<feature type="compositionally biased region" description="Polar residues" evidence="3">
    <location>
        <begin position="21"/>
        <end position="31"/>
    </location>
</feature>
<accession>A0A4U8UM57</accession>
<dbReference type="InterPro" id="IPR001452">
    <property type="entry name" value="SH3_domain"/>
</dbReference>
<evidence type="ECO:0000259" key="4">
    <source>
        <dbReference type="PROSITE" id="PS50002"/>
    </source>
</evidence>
<feature type="compositionally biased region" description="Basic residues" evidence="3">
    <location>
        <begin position="144"/>
        <end position="158"/>
    </location>
</feature>
<organism evidence="5 6">
    <name type="scientific">Steinernema carpocapsae</name>
    <name type="common">Entomopathogenic nematode</name>
    <dbReference type="NCBI Taxonomy" id="34508"/>
    <lineage>
        <taxon>Eukaryota</taxon>
        <taxon>Metazoa</taxon>
        <taxon>Ecdysozoa</taxon>
        <taxon>Nematoda</taxon>
        <taxon>Chromadorea</taxon>
        <taxon>Rhabditida</taxon>
        <taxon>Tylenchina</taxon>
        <taxon>Panagrolaimomorpha</taxon>
        <taxon>Strongyloidoidea</taxon>
        <taxon>Steinernematidae</taxon>
        <taxon>Steinernema</taxon>
    </lineage>
</organism>
<dbReference type="OrthoDB" id="5340910at2759"/>
<proteinExistence type="predicted"/>
<dbReference type="EMBL" id="AZBU02000001">
    <property type="protein sequence ID" value="TMS33891.1"/>
    <property type="molecule type" value="Genomic_DNA"/>
</dbReference>
<evidence type="ECO:0000256" key="2">
    <source>
        <dbReference type="PROSITE-ProRule" id="PRU00192"/>
    </source>
</evidence>
<dbReference type="SUPFAM" id="SSF50044">
    <property type="entry name" value="SH3-domain"/>
    <property type="match status" value="1"/>
</dbReference>
<dbReference type="GO" id="GO:0090251">
    <property type="term" value="P:protein localization involved in establishment of planar polarity"/>
    <property type="evidence" value="ECO:0007669"/>
    <property type="project" value="TreeGrafter"/>
</dbReference>
<feature type="compositionally biased region" description="Acidic residues" evidence="3">
    <location>
        <begin position="1"/>
        <end position="12"/>
    </location>
</feature>
<keyword evidence="1 2" id="KW-0728">SH3 domain</keyword>
<dbReference type="GO" id="GO:0005929">
    <property type="term" value="C:cilium"/>
    <property type="evidence" value="ECO:0007669"/>
    <property type="project" value="TreeGrafter"/>
</dbReference>
<name>A0A4U8UM57_STECR</name>
<dbReference type="InterPro" id="IPR036028">
    <property type="entry name" value="SH3-like_dom_sf"/>
</dbReference>
<evidence type="ECO:0000256" key="3">
    <source>
        <dbReference type="SAM" id="MobiDB-lite"/>
    </source>
</evidence>
<dbReference type="GO" id="GO:0005737">
    <property type="term" value="C:cytoplasm"/>
    <property type="evidence" value="ECO:0007669"/>
    <property type="project" value="TreeGrafter"/>
</dbReference>
<evidence type="ECO:0000313" key="6">
    <source>
        <dbReference type="Proteomes" id="UP000298663"/>
    </source>
</evidence>
<reference evidence="5 6" key="1">
    <citation type="journal article" date="2015" name="Genome Biol.">
        <title>Comparative genomics of Steinernema reveals deeply conserved gene regulatory networks.</title>
        <authorList>
            <person name="Dillman A.R."/>
            <person name="Macchietto M."/>
            <person name="Porter C.F."/>
            <person name="Rogers A."/>
            <person name="Williams B."/>
            <person name="Antoshechkin I."/>
            <person name="Lee M.M."/>
            <person name="Goodwin Z."/>
            <person name="Lu X."/>
            <person name="Lewis E.E."/>
            <person name="Goodrich-Blair H."/>
            <person name="Stock S.P."/>
            <person name="Adams B.J."/>
            <person name="Sternberg P.W."/>
            <person name="Mortazavi A."/>
        </authorList>
    </citation>
    <scope>NUCLEOTIDE SEQUENCE [LARGE SCALE GENOMIC DNA]</scope>
    <source>
        <strain evidence="5 6">ALL</strain>
    </source>
</reference>
<reference evidence="5 6" key="2">
    <citation type="journal article" date="2019" name="G3 (Bethesda)">
        <title>Hybrid Assembly of the Genome of the Entomopathogenic Nematode Steinernema carpocapsae Identifies the X-Chromosome.</title>
        <authorList>
            <person name="Serra L."/>
            <person name="Macchietto M."/>
            <person name="Macias-Munoz A."/>
            <person name="McGill C.J."/>
            <person name="Rodriguez I.M."/>
            <person name="Rodriguez B."/>
            <person name="Murad R."/>
            <person name="Mortazavi A."/>
        </authorList>
    </citation>
    <scope>NUCLEOTIDE SEQUENCE [LARGE SCALE GENOMIC DNA]</scope>
    <source>
        <strain evidence="5 6">ALL</strain>
    </source>
</reference>
<dbReference type="AlphaFoldDB" id="A0A4U8UM57"/>
<sequence length="520" mass="59668">MYAADVDDDSDATESSASKSQKTSKVSALSETKTEPRQATVISILPQSKQPPPPKKAEKTEEGISVRGNQFVALVHRKAVNKGDLTVQKGDVLKIHSIREDGWWMAETAKGERGMVPKNILRHCATSEEKPKKQQLMKPESQKPKKTVRVKSPPKRRKIDPDFHNTLECHMSLRLSESNWSFHDLFWNSRLKTIQKRHVFTCKMFRIEKLMKYHVAGQPLGHYIRMCLFDKSANTGRQVVSNYHYVCPQFVQNGIWTFAKKKIPFRPQFKPEFFVRSNYKMHKVVLRFEVISLLKEGNLPVRHAKSFFTEIPILDERGQSLLKNGSRNIVLEAPNVAYNGDTPTMAIHISDIPRRYVRFCDMLPDVLIWNPSFFRISAGYRVGLGHFVRSRQDPTCADATYDALLGLFPIICDQPDMLDLLIMACSKRKLNFNVMDANFVEDFSQNFLVSVFGIHQLVALPKYNMWNQATMEKRETIFRAVLDQLDTNIQNPLQFQTETKVRPLDLTQLGVDLCGVHAID</sequence>
<dbReference type="PROSITE" id="PS50002">
    <property type="entry name" value="SH3"/>
    <property type="match status" value="1"/>
</dbReference>
<dbReference type="STRING" id="34508.A0A4U8UM57"/>
<dbReference type="SMART" id="SM00326">
    <property type="entry name" value="SH3"/>
    <property type="match status" value="1"/>
</dbReference>
<protein>
    <recommendedName>
        <fullName evidence="4">SH3 domain-containing protein</fullName>
    </recommendedName>
</protein>
<feature type="domain" description="SH3" evidence="4">
    <location>
        <begin position="66"/>
        <end position="126"/>
    </location>
</feature>
<dbReference type="EMBL" id="CM016762">
    <property type="protein sequence ID" value="TMS33891.1"/>
    <property type="molecule type" value="Genomic_DNA"/>
</dbReference>
<dbReference type="Proteomes" id="UP000298663">
    <property type="component" value="Chromosome X"/>
</dbReference>
<comment type="caution">
    <text evidence="5">The sequence shown here is derived from an EMBL/GenBank/DDBJ whole genome shotgun (WGS) entry which is preliminary data.</text>
</comment>
<dbReference type="PANTHER" id="PTHR15176:SF1">
    <property type="entry name" value="NEPHROCYSTIN-1"/>
    <property type="match status" value="1"/>
</dbReference>
<dbReference type="PANTHER" id="PTHR15176">
    <property type="entry name" value="NEPHROCYSTIN"/>
    <property type="match status" value="1"/>
</dbReference>
<feature type="region of interest" description="Disordered" evidence="3">
    <location>
        <begin position="1"/>
        <end position="63"/>
    </location>
</feature>
<feature type="region of interest" description="Disordered" evidence="3">
    <location>
        <begin position="126"/>
        <end position="161"/>
    </location>
</feature>
<dbReference type="Gene3D" id="2.30.30.40">
    <property type="entry name" value="SH3 Domains"/>
    <property type="match status" value="1"/>
</dbReference>
<dbReference type="InterPro" id="IPR039687">
    <property type="entry name" value="NPHP1"/>
</dbReference>
<keyword evidence="6" id="KW-1185">Reference proteome</keyword>
<evidence type="ECO:0000256" key="1">
    <source>
        <dbReference type="ARBA" id="ARBA00022443"/>
    </source>
</evidence>
<dbReference type="Pfam" id="PF00018">
    <property type="entry name" value="SH3_1"/>
    <property type="match status" value="1"/>
</dbReference>